<dbReference type="Gene3D" id="3.40.50.200">
    <property type="entry name" value="Peptidase S8/S53 domain"/>
    <property type="match status" value="1"/>
</dbReference>
<gene>
    <name evidence="3" type="ORF">IQ63_37135</name>
</gene>
<dbReference type="OrthoDB" id="151889at2"/>
<evidence type="ECO:0000313" key="3">
    <source>
        <dbReference type="EMBL" id="KND26327.1"/>
    </source>
</evidence>
<accession>A0A0L0JKV2</accession>
<evidence type="ECO:0000256" key="1">
    <source>
        <dbReference type="SAM" id="SignalP"/>
    </source>
</evidence>
<dbReference type="PROSITE" id="PS51695">
    <property type="entry name" value="SEDOLISIN"/>
    <property type="match status" value="1"/>
</dbReference>
<dbReference type="Proteomes" id="UP000037151">
    <property type="component" value="Unassembled WGS sequence"/>
</dbReference>
<evidence type="ECO:0000313" key="4">
    <source>
        <dbReference type="Proteomes" id="UP000037151"/>
    </source>
</evidence>
<dbReference type="SUPFAM" id="SSF52743">
    <property type="entry name" value="Subtilisin-like"/>
    <property type="match status" value="1"/>
</dbReference>
<dbReference type="InterPro" id="IPR030400">
    <property type="entry name" value="Sedolisin_dom"/>
</dbReference>
<feature type="chain" id="PRO_5005541479" evidence="1">
    <location>
        <begin position="41"/>
        <end position="440"/>
    </location>
</feature>
<dbReference type="GO" id="GO:0006508">
    <property type="term" value="P:proteolysis"/>
    <property type="evidence" value="ECO:0007669"/>
    <property type="project" value="InterPro"/>
</dbReference>
<dbReference type="PATRIC" id="fig|42234.21.peg.7645"/>
<keyword evidence="1" id="KW-0732">Signal</keyword>
<name>A0A0L0JKV2_9ACTN</name>
<feature type="signal peptide" evidence="1">
    <location>
        <begin position="1"/>
        <end position="40"/>
    </location>
</feature>
<feature type="domain" description="Peptidase S53" evidence="2">
    <location>
        <begin position="104"/>
        <end position="440"/>
    </location>
</feature>
<dbReference type="RefSeq" id="WP_050374544.1">
    <property type="nucleotide sequence ID" value="NZ_KQ257834.1"/>
</dbReference>
<evidence type="ECO:0000259" key="2">
    <source>
        <dbReference type="PROSITE" id="PS51695"/>
    </source>
</evidence>
<reference evidence="4" key="1">
    <citation type="submission" date="2014-07" db="EMBL/GenBank/DDBJ databases">
        <title>Genome sequencing of plant-pathogenic Streptomyces species.</title>
        <authorList>
            <person name="Harrison J."/>
            <person name="Sapp M."/>
            <person name="Thwaites R."/>
            <person name="Studholme D.J."/>
        </authorList>
    </citation>
    <scope>NUCLEOTIDE SEQUENCE [LARGE SCALE GENOMIC DNA]</scope>
    <source>
        <strain evidence="4">NCPPB 4445</strain>
    </source>
</reference>
<comment type="caution">
    <text evidence="3">The sequence shown here is derived from an EMBL/GenBank/DDBJ whole genome shotgun (WGS) entry which is preliminary data.</text>
</comment>
<dbReference type="GO" id="GO:0008240">
    <property type="term" value="F:tripeptidyl-peptidase activity"/>
    <property type="evidence" value="ECO:0007669"/>
    <property type="project" value="TreeGrafter"/>
</dbReference>
<dbReference type="GO" id="GO:0004252">
    <property type="term" value="F:serine-type endopeptidase activity"/>
    <property type="evidence" value="ECO:0007669"/>
    <property type="project" value="InterPro"/>
</dbReference>
<organism evidence="3 4">
    <name type="scientific">Streptomyces acidiscabies</name>
    <dbReference type="NCBI Taxonomy" id="42234"/>
    <lineage>
        <taxon>Bacteria</taxon>
        <taxon>Bacillati</taxon>
        <taxon>Actinomycetota</taxon>
        <taxon>Actinomycetes</taxon>
        <taxon>Kitasatosporales</taxon>
        <taxon>Streptomycetaceae</taxon>
        <taxon>Streptomyces</taxon>
    </lineage>
</organism>
<dbReference type="AlphaFoldDB" id="A0A0L0JKV2"/>
<dbReference type="InterPro" id="IPR050819">
    <property type="entry name" value="Tripeptidyl-peptidase_I"/>
</dbReference>
<dbReference type="PANTHER" id="PTHR14218">
    <property type="entry name" value="PROTEASE S8 TRIPEPTIDYL PEPTIDASE I CLN2"/>
    <property type="match status" value="1"/>
</dbReference>
<sequence>MRTTDNTPAISGRWRRTGGAAFGTAALLLAGLGTAAQANAATPAASSPVTWTATPCSTPKHAGDLACNSFRVTGGVTAFSKEKAAKAHKGATITPKAASATPTGFGPSDLQDAYGLTDAAASNGSGETVAIVDAYDDPNAEADLAKYRANYGLSACTTANGCFKKVSQTGSTTSLPTADSGWGQEISLDLDMVSAIAPNANILLVEASSSSMANLGKAVNEAVALGAKFVSNSYGGSESSSDTSYDSSYFNHPGVAITVSAGDEGYGAEYPAASKYVTAVGGTALKTASNSRGWTESVWNTSSTEGTGSGCSAYDAKPSWQTDTGCTKRAIADTSAVADPATGVAVYDSYGVTAGWYTFGGTSASSPIIASVYALAGTPGSSDYPASYIYSAAGTSALNDVTSGSNGTCSSSASYLCTAKSGYDGPTGWGTPEGLDAFTG</sequence>
<proteinExistence type="predicted"/>
<dbReference type="InterPro" id="IPR036852">
    <property type="entry name" value="Peptidase_S8/S53_dom_sf"/>
</dbReference>
<protein>
    <submittedName>
        <fullName evidence="3">Peptidase S8</fullName>
    </submittedName>
</protein>
<dbReference type="PANTHER" id="PTHR14218:SF15">
    <property type="entry name" value="TRIPEPTIDYL-PEPTIDASE 1"/>
    <property type="match status" value="1"/>
</dbReference>
<dbReference type="EMBL" id="JPPY01000212">
    <property type="protein sequence ID" value="KND26327.1"/>
    <property type="molecule type" value="Genomic_DNA"/>
</dbReference>
<dbReference type="CDD" id="cd04056">
    <property type="entry name" value="Peptidases_S53"/>
    <property type="match status" value="1"/>
</dbReference>